<proteinExistence type="predicted"/>
<reference evidence="2" key="1">
    <citation type="submission" date="2016-11" db="UniProtKB">
        <authorList>
            <consortium name="WormBaseParasite"/>
        </authorList>
    </citation>
    <scope>IDENTIFICATION</scope>
    <source>
        <strain evidence="2">KR3021</strain>
    </source>
</reference>
<evidence type="ECO:0000313" key="1">
    <source>
        <dbReference type="Proteomes" id="UP000095286"/>
    </source>
</evidence>
<accession>A0AC35UEM0</accession>
<dbReference type="WBParaSite" id="RSKR_0001014500.1">
    <property type="protein sequence ID" value="RSKR_0001014500.1"/>
    <property type="gene ID" value="RSKR_0001014500"/>
</dbReference>
<organism evidence="1 2">
    <name type="scientific">Rhabditophanes sp. KR3021</name>
    <dbReference type="NCBI Taxonomy" id="114890"/>
    <lineage>
        <taxon>Eukaryota</taxon>
        <taxon>Metazoa</taxon>
        <taxon>Ecdysozoa</taxon>
        <taxon>Nematoda</taxon>
        <taxon>Chromadorea</taxon>
        <taxon>Rhabditida</taxon>
        <taxon>Tylenchina</taxon>
        <taxon>Panagrolaimomorpha</taxon>
        <taxon>Strongyloidoidea</taxon>
        <taxon>Alloionematidae</taxon>
        <taxon>Rhabditophanes</taxon>
    </lineage>
</organism>
<protein>
    <submittedName>
        <fullName evidence="2">Beta-N-acetylhexosaminidase</fullName>
    </submittedName>
</protein>
<sequence length="436" mass="51240">MSTAFKTFREGEKIVHLDLKGAPPKLIFYRQFFPFLNALGVTGILMEYEDMFPYTGILKSVSKVYSYTDQEINQLTELAEQNDLEIIPLVQTFGHMEFVLKHNMFWHLKEVPTKDDSICPTDRESQALIEEMITQIKKLHPKSRRIHIGADEAYQVNKCGRCRYIKRENNNIILEHISKIASIALTKCGFSEVLAWYDMFEKATIKNLREYNFHELIVPVIWGYKEDVTQDNYFPRGLLEKFSLVFDKVYFAGAYKGAMKQDSQLIDNNRYLNNLKSYVKYFKQNEECFKNSQMVLSGTILTGWSRFSHHQSLCELLPAAMFSLVQELVYLQDVNQNVDVKISQRTRDIMTSFPGSDLFYLIEELREIYTDVEANGYKSDNGRLQEIKGRIEVVFKKYFYEDTLFEWQMKNCPNVQQFSGYMSRISRRVKMLKSMF</sequence>
<name>A0AC35UEM0_9BILA</name>
<evidence type="ECO:0000313" key="2">
    <source>
        <dbReference type="WBParaSite" id="RSKR_0001014500.1"/>
    </source>
</evidence>
<dbReference type="Proteomes" id="UP000095286">
    <property type="component" value="Unplaced"/>
</dbReference>